<keyword evidence="4 7" id="KW-1133">Transmembrane helix</keyword>
<evidence type="ECO:0000259" key="9">
    <source>
        <dbReference type="Pfam" id="PF12704"/>
    </source>
</evidence>
<dbReference type="Proteomes" id="UP000543642">
    <property type="component" value="Unassembled WGS sequence"/>
</dbReference>
<feature type="transmembrane region" description="Helical" evidence="7">
    <location>
        <begin position="372"/>
        <end position="398"/>
    </location>
</feature>
<feature type="transmembrane region" description="Helical" evidence="7">
    <location>
        <begin position="20"/>
        <end position="40"/>
    </location>
</feature>
<evidence type="ECO:0000256" key="3">
    <source>
        <dbReference type="ARBA" id="ARBA00022692"/>
    </source>
</evidence>
<dbReference type="Pfam" id="PF02687">
    <property type="entry name" value="FtsX"/>
    <property type="match status" value="1"/>
</dbReference>
<dbReference type="PANTHER" id="PTHR30572">
    <property type="entry name" value="MEMBRANE COMPONENT OF TRANSPORTER-RELATED"/>
    <property type="match status" value="1"/>
</dbReference>
<keyword evidence="3 7" id="KW-0812">Transmembrane</keyword>
<keyword evidence="11" id="KW-1185">Reference proteome</keyword>
<organism evidence="10 11">
    <name type="scientific">Catenibacillus scindens</name>
    <dbReference type="NCBI Taxonomy" id="673271"/>
    <lineage>
        <taxon>Bacteria</taxon>
        <taxon>Bacillati</taxon>
        <taxon>Bacillota</taxon>
        <taxon>Clostridia</taxon>
        <taxon>Lachnospirales</taxon>
        <taxon>Lachnospiraceae</taxon>
        <taxon>Catenibacillus</taxon>
    </lineage>
</organism>
<gene>
    <name evidence="10" type="ORF">HNP82_000405</name>
</gene>
<feature type="transmembrane region" description="Helical" evidence="7">
    <location>
        <begin position="329"/>
        <end position="352"/>
    </location>
</feature>
<dbReference type="InterPro" id="IPR003838">
    <property type="entry name" value="ABC3_permease_C"/>
</dbReference>
<keyword evidence="5 7" id="KW-0472">Membrane</keyword>
<feature type="domain" description="ABC3 transporter permease C-terminal" evidence="8">
    <location>
        <begin position="332"/>
        <end position="444"/>
    </location>
</feature>
<sequence length="451" mass="49394">MLENIRLSFQGVWSHKMRSFLTMLGIIIGIASIIAIVSTIKGTNEQIKQNLVGAGNNTIDIKLMENNYEYYPDNYNIPSSIPILDESLREELLAIPEVDNVSYYLHRNYSDSLYYQNTSYTNMQIYGVDRQYFDTCGFISTKGRTFVDQDFTDFRKVVVLDKDSASTIFPSEDPLGKTLEINGEPFTVIGVVDKASTFKPVINTLEDYYQYSGNQMTTIYIPYDSWPIIYCYDEIPNVVVRAVDTDSMSTAGQKAEDAINAFIGVSTDGTQVPSGDDLLTEDMALDAAASDMSSMDSGTSSQPYTYRGTDIMETARNLQELSASTNQQLIWIASISLLVGGIGVMNIMLVSVTERTQEIGLKKAIGARKSRILGQFLTEAAVLTSLGGLIGIIAGIILAEVISRISSTPVAISVPAIVGSVLFSVVIGIIFGLLPSIKAANLNPIDALRHE</sequence>
<dbReference type="PANTHER" id="PTHR30572:SF4">
    <property type="entry name" value="ABC TRANSPORTER PERMEASE YTRF"/>
    <property type="match status" value="1"/>
</dbReference>
<evidence type="ECO:0000256" key="7">
    <source>
        <dbReference type="SAM" id="Phobius"/>
    </source>
</evidence>
<protein>
    <submittedName>
        <fullName evidence="10">Putative ABC transport system permease protein</fullName>
    </submittedName>
</protein>
<evidence type="ECO:0000256" key="4">
    <source>
        <dbReference type="ARBA" id="ARBA00022989"/>
    </source>
</evidence>
<proteinExistence type="inferred from homology"/>
<dbReference type="InterPro" id="IPR025857">
    <property type="entry name" value="MacB_PCD"/>
</dbReference>
<dbReference type="AlphaFoldDB" id="A0A7W8H7H2"/>
<dbReference type="GO" id="GO:0022857">
    <property type="term" value="F:transmembrane transporter activity"/>
    <property type="evidence" value="ECO:0007669"/>
    <property type="project" value="TreeGrafter"/>
</dbReference>
<evidence type="ECO:0000313" key="10">
    <source>
        <dbReference type="EMBL" id="MBB5263311.1"/>
    </source>
</evidence>
<dbReference type="Pfam" id="PF12704">
    <property type="entry name" value="MacB_PCD"/>
    <property type="match status" value="1"/>
</dbReference>
<evidence type="ECO:0000313" key="11">
    <source>
        <dbReference type="Proteomes" id="UP000543642"/>
    </source>
</evidence>
<dbReference type="InterPro" id="IPR050250">
    <property type="entry name" value="Macrolide_Exporter_MacB"/>
</dbReference>
<dbReference type="EMBL" id="JACHFW010000001">
    <property type="protein sequence ID" value="MBB5263311.1"/>
    <property type="molecule type" value="Genomic_DNA"/>
</dbReference>
<evidence type="ECO:0000259" key="8">
    <source>
        <dbReference type="Pfam" id="PF02687"/>
    </source>
</evidence>
<evidence type="ECO:0000256" key="2">
    <source>
        <dbReference type="ARBA" id="ARBA00022475"/>
    </source>
</evidence>
<comment type="subcellular location">
    <subcellularLocation>
        <location evidence="1">Cell membrane</location>
        <topology evidence="1">Multi-pass membrane protein</topology>
    </subcellularLocation>
</comment>
<comment type="caution">
    <text evidence="10">The sequence shown here is derived from an EMBL/GenBank/DDBJ whole genome shotgun (WGS) entry which is preliminary data.</text>
</comment>
<evidence type="ECO:0000256" key="1">
    <source>
        <dbReference type="ARBA" id="ARBA00004651"/>
    </source>
</evidence>
<name>A0A7W8H7H2_9FIRM</name>
<reference evidence="10 11" key="1">
    <citation type="submission" date="2020-08" db="EMBL/GenBank/DDBJ databases">
        <title>Genomic Encyclopedia of Type Strains, Phase IV (KMG-IV): sequencing the most valuable type-strain genomes for metagenomic binning, comparative biology and taxonomic classification.</title>
        <authorList>
            <person name="Goeker M."/>
        </authorList>
    </citation>
    <scope>NUCLEOTIDE SEQUENCE [LARGE SCALE GENOMIC DNA]</scope>
    <source>
        <strain evidence="10 11">DSM 106146</strain>
    </source>
</reference>
<dbReference type="RefSeq" id="WP_183770904.1">
    <property type="nucleotide sequence ID" value="NZ_JACHFW010000001.1"/>
</dbReference>
<keyword evidence="2" id="KW-1003">Cell membrane</keyword>
<feature type="domain" description="MacB-like periplasmic core" evidence="9">
    <location>
        <begin position="19"/>
        <end position="257"/>
    </location>
</feature>
<feature type="transmembrane region" description="Helical" evidence="7">
    <location>
        <begin position="410"/>
        <end position="434"/>
    </location>
</feature>
<dbReference type="GO" id="GO:0005886">
    <property type="term" value="C:plasma membrane"/>
    <property type="evidence" value="ECO:0007669"/>
    <property type="project" value="UniProtKB-SubCell"/>
</dbReference>
<evidence type="ECO:0000256" key="5">
    <source>
        <dbReference type="ARBA" id="ARBA00023136"/>
    </source>
</evidence>
<evidence type="ECO:0000256" key="6">
    <source>
        <dbReference type="ARBA" id="ARBA00038076"/>
    </source>
</evidence>
<comment type="similarity">
    <text evidence="6">Belongs to the ABC-4 integral membrane protein family.</text>
</comment>
<accession>A0A7W8H7H2</accession>